<evidence type="ECO:0000313" key="2">
    <source>
        <dbReference type="Proteomes" id="UP000649617"/>
    </source>
</evidence>
<dbReference type="GO" id="GO:0000339">
    <property type="term" value="F:RNA cap binding"/>
    <property type="evidence" value="ECO:0007669"/>
    <property type="project" value="InterPro"/>
</dbReference>
<dbReference type="GO" id="GO:0005846">
    <property type="term" value="C:nuclear cap binding complex"/>
    <property type="evidence" value="ECO:0007669"/>
    <property type="project" value="InterPro"/>
</dbReference>
<keyword evidence="2" id="KW-1185">Reference proteome</keyword>
<dbReference type="PANTHER" id="PTHR12412">
    <property type="entry name" value="CAP BINDING PROTEIN"/>
    <property type="match status" value="1"/>
</dbReference>
<name>A0A812RQG9_SYMPI</name>
<dbReference type="SUPFAM" id="SSF48371">
    <property type="entry name" value="ARM repeat"/>
    <property type="match status" value="1"/>
</dbReference>
<dbReference type="PANTHER" id="PTHR12412:SF2">
    <property type="entry name" value="NUCLEAR CAP-BINDING PROTEIN SUBUNIT 1"/>
    <property type="match status" value="1"/>
</dbReference>
<dbReference type="GO" id="GO:0005634">
    <property type="term" value="C:nucleus"/>
    <property type="evidence" value="ECO:0007669"/>
    <property type="project" value="TreeGrafter"/>
</dbReference>
<organism evidence="1 2">
    <name type="scientific">Symbiodinium pilosum</name>
    <name type="common">Dinoflagellate</name>
    <dbReference type="NCBI Taxonomy" id="2952"/>
    <lineage>
        <taxon>Eukaryota</taxon>
        <taxon>Sar</taxon>
        <taxon>Alveolata</taxon>
        <taxon>Dinophyceae</taxon>
        <taxon>Suessiales</taxon>
        <taxon>Symbiodiniaceae</taxon>
        <taxon>Symbiodinium</taxon>
    </lineage>
</organism>
<reference evidence="1" key="1">
    <citation type="submission" date="2021-02" db="EMBL/GenBank/DDBJ databases">
        <authorList>
            <person name="Dougan E. K."/>
            <person name="Rhodes N."/>
            <person name="Thang M."/>
            <person name="Chan C."/>
        </authorList>
    </citation>
    <scope>NUCLEOTIDE SEQUENCE</scope>
</reference>
<dbReference type="AlphaFoldDB" id="A0A812RQG9"/>
<dbReference type="InterPro" id="IPR027159">
    <property type="entry name" value="CBP80"/>
</dbReference>
<dbReference type="Gene3D" id="1.25.40.180">
    <property type="match status" value="1"/>
</dbReference>
<dbReference type="OrthoDB" id="412692at2759"/>
<accession>A0A812RQG9</accession>
<dbReference type="InterPro" id="IPR016024">
    <property type="entry name" value="ARM-type_fold"/>
</dbReference>
<proteinExistence type="predicted"/>
<protein>
    <submittedName>
        <fullName evidence="1">Ncbp1 protein</fullName>
    </submittedName>
</protein>
<dbReference type="GO" id="GO:0003729">
    <property type="term" value="F:mRNA binding"/>
    <property type="evidence" value="ECO:0007669"/>
    <property type="project" value="TreeGrafter"/>
</dbReference>
<feature type="non-terminal residue" evidence="1">
    <location>
        <position position="155"/>
    </location>
</feature>
<gene>
    <name evidence="1" type="primary">ncbp1</name>
    <name evidence="1" type="ORF">SPIL2461_LOCUS11081</name>
</gene>
<evidence type="ECO:0000313" key="1">
    <source>
        <dbReference type="EMBL" id="CAE7451944.1"/>
    </source>
</evidence>
<comment type="caution">
    <text evidence="1">The sequence shown here is derived from an EMBL/GenBank/DDBJ whole genome shotgun (WGS) entry which is preliminary data.</text>
</comment>
<dbReference type="EMBL" id="CAJNIZ010021446">
    <property type="protein sequence ID" value="CAE7451944.1"/>
    <property type="molecule type" value="Genomic_DNA"/>
</dbReference>
<sequence>VCADKQTSMNKLIDEAFQALFQKLSTLDEDCLDILADAFAFRLSNNSFKADWDPFVGAQATDQAKRFAKQTLQKLQRLLEHQNLMHRLPEALHALAPLEPKPTSGLAVVSKPQFGRMINLVRLKDANPGKVLEFCRWLMRAEVDAEQSEKAEPSL</sequence>
<dbReference type="Proteomes" id="UP000649617">
    <property type="component" value="Unassembled WGS sequence"/>
</dbReference>
<dbReference type="GO" id="GO:0000184">
    <property type="term" value="P:nuclear-transcribed mRNA catabolic process, nonsense-mediated decay"/>
    <property type="evidence" value="ECO:0007669"/>
    <property type="project" value="TreeGrafter"/>
</dbReference>
<dbReference type="GO" id="GO:0006406">
    <property type="term" value="P:mRNA export from nucleus"/>
    <property type="evidence" value="ECO:0007669"/>
    <property type="project" value="InterPro"/>
</dbReference>